<evidence type="ECO:0000256" key="2">
    <source>
        <dbReference type="SAM" id="MobiDB-lite"/>
    </source>
</evidence>
<feature type="region of interest" description="Disordered" evidence="2">
    <location>
        <begin position="197"/>
        <end position="218"/>
    </location>
</feature>
<evidence type="ECO:0000256" key="1">
    <source>
        <dbReference type="ARBA" id="ARBA00023125"/>
    </source>
</evidence>
<dbReference type="OrthoDB" id="513181at2"/>
<gene>
    <name evidence="4" type="ORF">EPD65_03240</name>
</gene>
<dbReference type="InterPro" id="IPR050807">
    <property type="entry name" value="TransReg_Diox_bact_type"/>
</dbReference>
<dbReference type="InterPro" id="IPR001387">
    <property type="entry name" value="Cro/C1-type_HTH"/>
</dbReference>
<dbReference type="PANTHER" id="PTHR46797:SF1">
    <property type="entry name" value="METHYLPHOSPHONATE SYNTHASE"/>
    <property type="match status" value="1"/>
</dbReference>
<dbReference type="SMART" id="SM00530">
    <property type="entry name" value="HTH_XRE"/>
    <property type="match status" value="1"/>
</dbReference>
<dbReference type="GO" id="GO:0003677">
    <property type="term" value="F:DNA binding"/>
    <property type="evidence" value="ECO:0007669"/>
    <property type="project" value="UniProtKB-KW"/>
</dbReference>
<evidence type="ECO:0000259" key="3">
    <source>
        <dbReference type="PROSITE" id="PS50943"/>
    </source>
</evidence>
<dbReference type="InterPro" id="IPR013096">
    <property type="entry name" value="Cupin_2"/>
</dbReference>
<dbReference type="GO" id="GO:0003700">
    <property type="term" value="F:DNA-binding transcription factor activity"/>
    <property type="evidence" value="ECO:0007669"/>
    <property type="project" value="TreeGrafter"/>
</dbReference>
<evidence type="ECO:0000313" key="5">
    <source>
        <dbReference type="Proteomes" id="UP000295453"/>
    </source>
</evidence>
<keyword evidence="1" id="KW-0238">DNA-binding</keyword>
<dbReference type="PANTHER" id="PTHR46797">
    <property type="entry name" value="HTH-TYPE TRANSCRIPTIONAL REGULATOR"/>
    <property type="match status" value="1"/>
</dbReference>
<dbReference type="SUPFAM" id="SSF47413">
    <property type="entry name" value="lambda repressor-like DNA-binding domains"/>
    <property type="match status" value="1"/>
</dbReference>
<evidence type="ECO:0000313" key="4">
    <source>
        <dbReference type="EMBL" id="TCJ30661.1"/>
    </source>
</evidence>
<dbReference type="CDD" id="cd00093">
    <property type="entry name" value="HTH_XRE"/>
    <property type="match status" value="1"/>
</dbReference>
<dbReference type="PROSITE" id="PS50943">
    <property type="entry name" value="HTH_CROC1"/>
    <property type="match status" value="1"/>
</dbReference>
<dbReference type="InterPro" id="IPR011051">
    <property type="entry name" value="RmlC_Cupin_sf"/>
</dbReference>
<dbReference type="Pfam" id="PF07883">
    <property type="entry name" value="Cupin_2"/>
    <property type="match status" value="1"/>
</dbReference>
<dbReference type="Gene3D" id="2.60.120.10">
    <property type="entry name" value="Jelly Rolls"/>
    <property type="match status" value="1"/>
</dbReference>
<dbReference type="InterPro" id="IPR014710">
    <property type="entry name" value="RmlC-like_jellyroll"/>
</dbReference>
<dbReference type="EMBL" id="SJZJ01000003">
    <property type="protein sequence ID" value="TCJ30661.1"/>
    <property type="molecule type" value="Genomic_DNA"/>
</dbReference>
<dbReference type="SUPFAM" id="SSF51182">
    <property type="entry name" value="RmlC-like cupins"/>
    <property type="match status" value="1"/>
</dbReference>
<feature type="domain" description="HTH cro/C1-type" evidence="3">
    <location>
        <begin position="20"/>
        <end position="74"/>
    </location>
</feature>
<dbReference type="AlphaFoldDB" id="A0A4R1CI44"/>
<organism evidence="4 5">
    <name type="scientific">Nocardioides jejuensis</name>
    <dbReference type="NCBI Taxonomy" id="2502782"/>
    <lineage>
        <taxon>Bacteria</taxon>
        <taxon>Bacillati</taxon>
        <taxon>Actinomycetota</taxon>
        <taxon>Actinomycetes</taxon>
        <taxon>Propionibacteriales</taxon>
        <taxon>Nocardioidaceae</taxon>
        <taxon>Nocardioides</taxon>
    </lineage>
</organism>
<sequence length="218" mass="22883">MVHCMDDGTTALAQAIGARVRHERTERRWTLDQLAEAAGLSRRMVINVEQGAVNPSVGTLLRLSDALGVGLPALVEPPQQRPVKVVRAGEGAALWSGAHGGRGVLVAGTQPPDVVELWDWELQPGERHESDAHTAGTRELLQVHTGRIVVTVGEEVVSLGAGDALTFAGDLSHSYAHDAGGPARFSLAVFEPGVGVTRPAEPATHADPTTHAATGEED</sequence>
<dbReference type="Pfam" id="PF01381">
    <property type="entry name" value="HTH_3"/>
    <property type="match status" value="1"/>
</dbReference>
<dbReference type="GO" id="GO:0005829">
    <property type="term" value="C:cytosol"/>
    <property type="evidence" value="ECO:0007669"/>
    <property type="project" value="TreeGrafter"/>
</dbReference>
<dbReference type="CDD" id="cd02209">
    <property type="entry name" value="cupin_XRE_C"/>
    <property type="match status" value="1"/>
</dbReference>
<protein>
    <submittedName>
        <fullName evidence="4">XRE family transcriptional regulator</fullName>
    </submittedName>
</protein>
<name>A0A4R1CI44_9ACTN</name>
<dbReference type="InterPro" id="IPR010982">
    <property type="entry name" value="Lambda_DNA-bd_dom_sf"/>
</dbReference>
<dbReference type="Proteomes" id="UP000295453">
    <property type="component" value="Unassembled WGS sequence"/>
</dbReference>
<proteinExistence type="predicted"/>
<dbReference type="Gene3D" id="1.10.260.40">
    <property type="entry name" value="lambda repressor-like DNA-binding domains"/>
    <property type="match status" value="1"/>
</dbReference>
<comment type="caution">
    <text evidence="4">The sequence shown here is derived from an EMBL/GenBank/DDBJ whole genome shotgun (WGS) entry which is preliminary data.</text>
</comment>
<reference evidence="4 5" key="1">
    <citation type="submission" date="2019-03" db="EMBL/GenBank/DDBJ databases">
        <authorList>
            <person name="Kim M.K.M."/>
        </authorList>
    </citation>
    <scope>NUCLEOTIDE SEQUENCE [LARGE SCALE GENOMIC DNA]</scope>
    <source>
        <strain evidence="4 5">18JY15-6</strain>
    </source>
</reference>
<keyword evidence="5" id="KW-1185">Reference proteome</keyword>
<feature type="compositionally biased region" description="Low complexity" evidence="2">
    <location>
        <begin position="199"/>
        <end position="218"/>
    </location>
</feature>
<accession>A0A4R1CI44</accession>